<feature type="compositionally biased region" description="Low complexity" evidence="1">
    <location>
        <begin position="21"/>
        <end position="35"/>
    </location>
</feature>
<dbReference type="EnsemblMetazoa" id="ADIR004105-RA">
    <property type="protein sequence ID" value="ADIR004105-PA"/>
    <property type="gene ID" value="ADIR004105"/>
</dbReference>
<proteinExistence type="predicted"/>
<accession>A0A182N8Y1</accession>
<protein>
    <submittedName>
        <fullName evidence="2">Uncharacterized protein</fullName>
    </submittedName>
</protein>
<reference evidence="3" key="1">
    <citation type="submission" date="2013-03" db="EMBL/GenBank/DDBJ databases">
        <title>The Genome Sequence of Anopheles dirus WRAIR2.</title>
        <authorList>
            <consortium name="The Broad Institute Genomics Platform"/>
            <person name="Neafsey D.E."/>
            <person name="Walton C."/>
            <person name="Walker B."/>
            <person name="Young S.K."/>
            <person name="Zeng Q."/>
            <person name="Gargeya S."/>
            <person name="Fitzgerald M."/>
            <person name="Haas B."/>
            <person name="Abouelleil A."/>
            <person name="Allen A.W."/>
            <person name="Alvarado L."/>
            <person name="Arachchi H.M."/>
            <person name="Berlin A.M."/>
            <person name="Chapman S.B."/>
            <person name="Gainer-Dewar J."/>
            <person name="Goldberg J."/>
            <person name="Griggs A."/>
            <person name="Gujja S."/>
            <person name="Hansen M."/>
            <person name="Howarth C."/>
            <person name="Imamovic A."/>
            <person name="Ireland A."/>
            <person name="Larimer J."/>
            <person name="McCowan C."/>
            <person name="Murphy C."/>
            <person name="Pearson M."/>
            <person name="Poon T.W."/>
            <person name="Priest M."/>
            <person name="Roberts A."/>
            <person name="Saif S."/>
            <person name="Shea T."/>
            <person name="Sisk P."/>
            <person name="Sykes S."/>
            <person name="Wortman J."/>
            <person name="Nusbaum C."/>
            <person name="Birren B."/>
        </authorList>
    </citation>
    <scope>NUCLEOTIDE SEQUENCE [LARGE SCALE GENOMIC DNA]</scope>
    <source>
        <strain evidence="3">WRAIR2</strain>
    </source>
</reference>
<evidence type="ECO:0000313" key="3">
    <source>
        <dbReference type="Proteomes" id="UP000075884"/>
    </source>
</evidence>
<name>A0A182N8Y1_9DIPT</name>
<evidence type="ECO:0000256" key="1">
    <source>
        <dbReference type="SAM" id="MobiDB-lite"/>
    </source>
</evidence>
<dbReference type="Proteomes" id="UP000075884">
    <property type="component" value="Unassembled WGS sequence"/>
</dbReference>
<organism evidence="2 3">
    <name type="scientific">Anopheles dirus</name>
    <dbReference type="NCBI Taxonomy" id="7168"/>
    <lineage>
        <taxon>Eukaryota</taxon>
        <taxon>Metazoa</taxon>
        <taxon>Ecdysozoa</taxon>
        <taxon>Arthropoda</taxon>
        <taxon>Hexapoda</taxon>
        <taxon>Insecta</taxon>
        <taxon>Pterygota</taxon>
        <taxon>Neoptera</taxon>
        <taxon>Endopterygota</taxon>
        <taxon>Diptera</taxon>
        <taxon>Nematocera</taxon>
        <taxon>Culicoidea</taxon>
        <taxon>Culicidae</taxon>
        <taxon>Anophelinae</taxon>
        <taxon>Anopheles</taxon>
    </lineage>
</organism>
<evidence type="ECO:0000313" key="2">
    <source>
        <dbReference type="EnsemblMetazoa" id="ADIR004105-PA"/>
    </source>
</evidence>
<dbReference type="VEuPathDB" id="VectorBase:ADIR004105"/>
<feature type="region of interest" description="Disordered" evidence="1">
    <location>
        <begin position="1"/>
        <end position="77"/>
    </location>
</feature>
<dbReference type="STRING" id="7168.A0A182N8Y1"/>
<keyword evidence="3" id="KW-1185">Reference proteome</keyword>
<sequence>MEIETKISAAEAAKGPSAQKPGVGAPGPAATGAVPQTPPTAPAGGGADDPSAADGTGANNQPKRPLRRPGKVIPDRPPRVFYCLTLKNPLRKLCIKVVEWKYVIACRSTCSVVVAVVEYECAHVDVFTKMV</sequence>
<dbReference type="AlphaFoldDB" id="A0A182N8Y1"/>
<feature type="compositionally biased region" description="Low complexity" evidence="1">
    <location>
        <begin position="48"/>
        <end position="58"/>
    </location>
</feature>
<reference evidence="2" key="2">
    <citation type="submission" date="2020-05" db="UniProtKB">
        <authorList>
            <consortium name="EnsemblMetazoa"/>
        </authorList>
    </citation>
    <scope>IDENTIFICATION</scope>
    <source>
        <strain evidence="2">WRAIR2</strain>
    </source>
</reference>